<dbReference type="GO" id="GO:0016811">
    <property type="term" value="F:hydrolase activity, acting on carbon-nitrogen (but not peptide) bonds, in linear amides"/>
    <property type="evidence" value="ECO:0007669"/>
    <property type="project" value="InterPro"/>
</dbReference>
<dbReference type="AlphaFoldDB" id="A0AAN8ET50"/>
<dbReference type="Proteomes" id="UP001316803">
    <property type="component" value="Unassembled WGS sequence"/>
</dbReference>
<comment type="caution">
    <text evidence="10">The sequence shown here is derived from an EMBL/GenBank/DDBJ whole genome shotgun (WGS) entry which is preliminary data.</text>
</comment>
<protein>
    <submittedName>
        <fullName evidence="10">Uncharacterized protein</fullName>
    </submittedName>
</protein>
<evidence type="ECO:0000256" key="5">
    <source>
        <dbReference type="ARBA" id="ARBA00022989"/>
    </source>
</evidence>
<evidence type="ECO:0000256" key="4">
    <source>
        <dbReference type="ARBA" id="ARBA00022801"/>
    </source>
</evidence>
<feature type="binding site" evidence="8">
    <location>
        <position position="254"/>
    </location>
    <ligand>
        <name>Zn(2+)</name>
        <dbReference type="ChEBI" id="CHEBI:29105"/>
        <note>catalytic</note>
    </ligand>
</feature>
<feature type="transmembrane region" description="Helical" evidence="9">
    <location>
        <begin position="166"/>
        <end position="186"/>
    </location>
</feature>
<evidence type="ECO:0000313" key="11">
    <source>
        <dbReference type="Proteomes" id="UP001316803"/>
    </source>
</evidence>
<keyword evidence="4" id="KW-0378">Hydrolase</keyword>
<feature type="binding site" evidence="7">
    <location>
        <position position="30"/>
    </location>
    <ligand>
        <name>Ca(2+)</name>
        <dbReference type="ChEBI" id="CHEBI:29108"/>
    </ligand>
</feature>
<evidence type="ECO:0000313" key="10">
    <source>
        <dbReference type="EMBL" id="KAK5951658.1"/>
    </source>
</evidence>
<keyword evidence="7" id="KW-0106">Calcium</keyword>
<feature type="transmembrane region" description="Helical" evidence="9">
    <location>
        <begin position="198"/>
        <end position="218"/>
    </location>
</feature>
<dbReference type="GO" id="GO:0046872">
    <property type="term" value="F:metal ion binding"/>
    <property type="evidence" value="ECO:0007669"/>
    <property type="project" value="UniProtKB-KW"/>
</dbReference>
<evidence type="ECO:0000256" key="2">
    <source>
        <dbReference type="ARBA" id="ARBA00009780"/>
    </source>
</evidence>
<comment type="cofactor">
    <cofactor evidence="8">
        <name>Zn(2+)</name>
        <dbReference type="ChEBI" id="CHEBI:29105"/>
    </cofactor>
</comment>
<dbReference type="EMBL" id="JAKLMC020000019">
    <property type="protein sequence ID" value="KAK5951658.1"/>
    <property type="molecule type" value="Genomic_DNA"/>
</dbReference>
<keyword evidence="3 9" id="KW-0812">Transmembrane</keyword>
<keyword evidence="7" id="KW-0479">Metal-binding</keyword>
<evidence type="ECO:0000256" key="7">
    <source>
        <dbReference type="PIRSR" id="PIRSR608901-1"/>
    </source>
</evidence>
<sequence>MSGFRDQVFYDSSRDNGFFSPITATANFCEEDYAISYYIGEFISTLSNVAYIYFAIYPPKLSLQSKPYGKTSNSRMIWDVHTASLMSIGITSAIFHASLRSFPQFLDESSMYFLVAGFSFDLLTTSYRTIAGKPAITKHHRTLAATVILLAICTTSVITLVTGDLIIHTFVFATGILICGIKMSGLIRKHDKSTRSKLYWHLFTADMALNLGLGLWIIDCTPAYCAMLRNFRGQLIDTFPAPLGLLLGFVTELHGWWHFFTARAAAEFISLIRYLTTTVPDELDRKESKVNGTVNGKVNGKAT</sequence>
<feature type="binding site" evidence="8">
    <location>
        <position position="96"/>
    </location>
    <ligand>
        <name>Zn(2+)</name>
        <dbReference type="ChEBI" id="CHEBI:29105"/>
        <note>catalytic</note>
    </ligand>
</feature>
<evidence type="ECO:0000256" key="3">
    <source>
        <dbReference type="ARBA" id="ARBA00022692"/>
    </source>
</evidence>
<dbReference type="PANTHER" id="PTHR46187:SF1">
    <property type="entry name" value="ALKALINE PHYTOCERAMIDASE"/>
    <property type="match status" value="1"/>
</dbReference>
<comment type="similarity">
    <text evidence="2">Belongs to the alkaline ceramidase family.</text>
</comment>
<organism evidence="10 11">
    <name type="scientific">Knufia fluminis</name>
    <dbReference type="NCBI Taxonomy" id="191047"/>
    <lineage>
        <taxon>Eukaryota</taxon>
        <taxon>Fungi</taxon>
        <taxon>Dikarya</taxon>
        <taxon>Ascomycota</taxon>
        <taxon>Pezizomycotina</taxon>
        <taxon>Eurotiomycetes</taxon>
        <taxon>Chaetothyriomycetidae</taxon>
        <taxon>Chaetothyriales</taxon>
        <taxon>Trichomeriaceae</taxon>
        <taxon>Knufia</taxon>
    </lineage>
</organism>
<feature type="binding site" evidence="8">
    <location>
        <position position="258"/>
    </location>
    <ligand>
        <name>Zn(2+)</name>
        <dbReference type="ChEBI" id="CHEBI:29105"/>
        <note>catalytic</note>
    </ligand>
</feature>
<dbReference type="GO" id="GO:0046513">
    <property type="term" value="P:ceramide biosynthetic process"/>
    <property type="evidence" value="ECO:0007669"/>
    <property type="project" value="TreeGrafter"/>
</dbReference>
<feature type="binding site" evidence="7">
    <location>
        <position position="41"/>
    </location>
    <ligand>
        <name>Ca(2+)</name>
        <dbReference type="ChEBI" id="CHEBI:29108"/>
    </ligand>
</feature>
<keyword evidence="11" id="KW-1185">Reference proteome</keyword>
<evidence type="ECO:0000256" key="6">
    <source>
        <dbReference type="ARBA" id="ARBA00023136"/>
    </source>
</evidence>
<gene>
    <name evidence="10" type="ORF">OHC33_007337</name>
</gene>
<feature type="transmembrane region" description="Helical" evidence="9">
    <location>
        <begin position="111"/>
        <end position="130"/>
    </location>
</feature>
<name>A0AAN8ET50_9EURO</name>
<evidence type="ECO:0000256" key="9">
    <source>
        <dbReference type="SAM" id="Phobius"/>
    </source>
</evidence>
<dbReference type="PANTHER" id="PTHR46187">
    <property type="entry name" value="ALKALINE CERAMIDASE 3"/>
    <property type="match status" value="1"/>
</dbReference>
<comment type="subcellular location">
    <subcellularLocation>
        <location evidence="1">Membrane</location>
        <topology evidence="1">Multi-pass membrane protein</topology>
    </subcellularLocation>
</comment>
<accession>A0AAN8ET50</accession>
<dbReference type="GO" id="GO:0005789">
    <property type="term" value="C:endoplasmic reticulum membrane"/>
    <property type="evidence" value="ECO:0007669"/>
    <property type="project" value="TreeGrafter"/>
</dbReference>
<keyword evidence="5 9" id="KW-1133">Transmembrane helix</keyword>
<evidence type="ECO:0000256" key="1">
    <source>
        <dbReference type="ARBA" id="ARBA00004141"/>
    </source>
</evidence>
<evidence type="ECO:0000256" key="8">
    <source>
        <dbReference type="PIRSR" id="PIRSR608901-2"/>
    </source>
</evidence>
<reference evidence="10 11" key="1">
    <citation type="submission" date="2022-12" db="EMBL/GenBank/DDBJ databases">
        <title>Genomic features and morphological characterization of a novel Knufia sp. strain isolated from spacecraft assembly facility.</title>
        <authorList>
            <person name="Teixeira M."/>
            <person name="Chander A.M."/>
            <person name="Stajich J.E."/>
            <person name="Venkateswaran K."/>
        </authorList>
    </citation>
    <scope>NUCLEOTIDE SEQUENCE [LARGE SCALE GENOMIC DNA]</scope>
    <source>
        <strain evidence="10 11">FJI-L2-BK-P2</strain>
    </source>
</reference>
<dbReference type="GO" id="GO:0046514">
    <property type="term" value="P:ceramide catabolic process"/>
    <property type="evidence" value="ECO:0007669"/>
    <property type="project" value="TreeGrafter"/>
</dbReference>
<dbReference type="Pfam" id="PF05875">
    <property type="entry name" value="Ceramidase"/>
    <property type="match status" value="1"/>
</dbReference>
<proteinExistence type="inferred from homology"/>
<keyword evidence="6 9" id="KW-0472">Membrane</keyword>
<feature type="transmembrane region" description="Helical" evidence="9">
    <location>
        <begin position="35"/>
        <end position="56"/>
    </location>
</feature>
<feature type="transmembrane region" description="Helical" evidence="9">
    <location>
        <begin position="142"/>
        <end position="160"/>
    </location>
</feature>
<feature type="transmembrane region" description="Helical" evidence="9">
    <location>
        <begin position="77"/>
        <end position="99"/>
    </location>
</feature>
<dbReference type="InterPro" id="IPR008901">
    <property type="entry name" value="ACER"/>
</dbReference>
<keyword evidence="8" id="KW-0862">Zinc</keyword>